<feature type="domain" description="M23ase beta-sheet core" evidence="4">
    <location>
        <begin position="325"/>
        <end position="416"/>
    </location>
</feature>
<feature type="chain" id="PRO_5019808071" evidence="3">
    <location>
        <begin position="24"/>
        <end position="423"/>
    </location>
</feature>
<gene>
    <name evidence="5" type="ORF">BDD43_5863</name>
</gene>
<sequence length="423" mass="47099">MKFFKSAIILFVLILLGTVKTFAQSAADLKKQRDQLNQQLERLNNEFEETSKNKRATLKQLENIRAQISIQEDKIKNISSSIRILDSQITDNTNTVHGLHNQLEQLKKEYAAMILFAFRNKSAYNKLMFIFVSKDFNQAYKRLKYMQQIGSYRERQAAYITGTQKELNAKIVQLDNDKAAKGNLLKDQESVKANLGKARNTQAQVVQDLSKHQKEIKQEQVATQRKLSKINRAVAEAVRREVEEENRRRAAAEAADAAKARADNKPAPTVKKIRTSSEALGATPEAAKLTSDFLGNRGRLPWPVANGIITHPYGVNYIDGIKDENKGINIKTNAAASVRAVFDGDVITVQDIEGSYLVIVRHGSYLTVYTNLRSVNVSKGQKIATKQSIGVAATDSGSGDTEIGFQITKGGDYLNPTAWLAPN</sequence>
<accession>A0A495JB56</accession>
<reference evidence="5 6" key="1">
    <citation type="submission" date="2018-10" db="EMBL/GenBank/DDBJ databases">
        <title>Genomic Encyclopedia of Archaeal and Bacterial Type Strains, Phase II (KMG-II): from individual species to whole genera.</title>
        <authorList>
            <person name="Goeker M."/>
        </authorList>
    </citation>
    <scope>NUCLEOTIDE SEQUENCE [LARGE SCALE GENOMIC DNA]</scope>
    <source>
        <strain evidence="5 6">DSM 18602</strain>
    </source>
</reference>
<dbReference type="InterPro" id="IPR011055">
    <property type="entry name" value="Dup_hybrid_motif"/>
</dbReference>
<dbReference type="Gene3D" id="2.70.70.10">
    <property type="entry name" value="Glucose Permease (Domain IIA)"/>
    <property type="match status" value="1"/>
</dbReference>
<feature type="signal peptide" evidence="3">
    <location>
        <begin position="1"/>
        <end position="23"/>
    </location>
</feature>
<proteinExistence type="predicted"/>
<comment type="caution">
    <text evidence="5">The sequence shown here is derived from an EMBL/GenBank/DDBJ whole genome shotgun (WGS) entry which is preliminary data.</text>
</comment>
<evidence type="ECO:0000256" key="1">
    <source>
        <dbReference type="ARBA" id="ARBA00022729"/>
    </source>
</evidence>
<dbReference type="SUPFAM" id="SSF51261">
    <property type="entry name" value="Duplicated hybrid motif"/>
    <property type="match status" value="1"/>
</dbReference>
<dbReference type="EMBL" id="RBKU01000001">
    <property type="protein sequence ID" value="RKR85592.1"/>
    <property type="molecule type" value="Genomic_DNA"/>
</dbReference>
<dbReference type="GO" id="GO:0004222">
    <property type="term" value="F:metalloendopeptidase activity"/>
    <property type="evidence" value="ECO:0007669"/>
    <property type="project" value="TreeGrafter"/>
</dbReference>
<evidence type="ECO:0000259" key="4">
    <source>
        <dbReference type="Pfam" id="PF01551"/>
    </source>
</evidence>
<dbReference type="OrthoDB" id="9815884at2"/>
<dbReference type="PANTHER" id="PTHR21666:SF289">
    <property type="entry name" value="L-ALA--D-GLU ENDOPEPTIDASE"/>
    <property type="match status" value="1"/>
</dbReference>
<dbReference type="PANTHER" id="PTHR21666">
    <property type="entry name" value="PEPTIDASE-RELATED"/>
    <property type="match status" value="1"/>
</dbReference>
<dbReference type="InterPro" id="IPR016047">
    <property type="entry name" value="M23ase_b-sheet_dom"/>
</dbReference>
<dbReference type="CDD" id="cd12797">
    <property type="entry name" value="M23_peptidase"/>
    <property type="match status" value="1"/>
</dbReference>
<protein>
    <submittedName>
        <fullName evidence="5">Septal ring factor EnvC (AmiA/AmiB activator)</fullName>
    </submittedName>
</protein>
<dbReference type="InterPro" id="IPR050570">
    <property type="entry name" value="Cell_wall_metabolism_enzyme"/>
</dbReference>
<evidence type="ECO:0000313" key="5">
    <source>
        <dbReference type="EMBL" id="RKR85592.1"/>
    </source>
</evidence>
<organism evidence="5 6">
    <name type="scientific">Mucilaginibacter gracilis</name>
    <dbReference type="NCBI Taxonomy" id="423350"/>
    <lineage>
        <taxon>Bacteria</taxon>
        <taxon>Pseudomonadati</taxon>
        <taxon>Bacteroidota</taxon>
        <taxon>Sphingobacteriia</taxon>
        <taxon>Sphingobacteriales</taxon>
        <taxon>Sphingobacteriaceae</taxon>
        <taxon>Mucilaginibacter</taxon>
    </lineage>
</organism>
<keyword evidence="2" id="KW-0175">Coiled coil</keyword>
<dbReference type="Gene3D" id="6.10.250.3150">
    <property type="match status" value="1"/>
</dbReference>
<feature type="coiled-coil region" evidence="2">
    <location>
        <begin position="19"/>
        <end position="109"/>
    </location>
</feature>
<keyword evidence="6" id="KW-1185">Reference proteome</keyword>
<evidence type="ECO:0000256" key="2">
    <source>
        <dbReference type="SAM" id="Coils"/>
    </source>
</evidence>
<evidence type="ECO:0000313" key="6">
    <source>
        <dbReference type="Proteomes" id="UP000268007"/>
    </source>
</evidence>
<dbReference type="AlphaFoldDB" id="A0A495JB56"/>
<dbReference type="RefSeq" id="WP_121201630.1">
    <property type="nucleotide sequence ID" value="NZ_RBKU01000001.1"/>
</dbReference>
<keyword evidence="1 3" id="KW-0732">Signal</keyword>
<dbReference type="Proteomes" id="UP000268007">
    <property type="component" value="Unassembled WGS sequence"/>
</dbReference>
<dbReference type="Pfam" id="PF01551">
    <property type="entry name" value="Peptidase_M23"/>
    <property type="match status" value="1"/>
</dbReference>
<name>A0A495JB56_9SPHI</name>
<evidence type="ECO:0000256" key="3">
    <source>
        <dbReference type="SAM" id="SignalP"/>
    </source>
</evidence>